<dbReference type="NCBIfam" id="TIGR02595">
    <property type="entry name" value="PEP_CTERM"/>
    <property type="match status" value="1"/>
</dbReference>
<feature type="chain" id="PRO_5026857243" evidence="2">
    <location>
        <begin position="22"/>
        <end position="410"/>
    </location>
</feature>
<keyword evidence="2" id="KW-0732">Signal</keyword>
<keyword evidence="4" id="KW-1185">Reference proteome</keyword>
<dbReference type="InterPro" id="IPR047995">
    <property type="entry name" value="Choice_anch_K"/>
</dbReference>
<dbReference type="RefSeq" id="WP_155442579.1">
    <property type="nucleotide sequence ID" value="NZ_WNLA01000045.1"/>
</dbReference>
<proteinExistence type="predicted"/>
<keyword evidence="1" id="KW-0472">Membrane</keyword>
<dbReference type="EMBL" id="WNLA01000045">
    <property type="protein sequence ID" value="MTW06247.1"/>
    <property type="molecule type" value="Genomic_DNA"/>
</dbReference>
<evidence type="ECO:0000256" key="2">
    <source>
        <dbReference type="SAM" id="SignalP"/>
    </source>
</evidence>
<evidence type="ECO:0000313" key="3">
    <source>
        <dbReference type="EMBL" id="MTW06247.1"/>
    </source>
</evidence>
<keyword evidence="1" id="KW-0812">Transmembrane</keyword>
<protein>
    <submittedName>
        <fullName evidence="3">PEP-CTERM sorting domain-containing protein</fullName>
    </submittedName>
</protein>
<dbReference type="OrthoDB" id="9182809at2"/>
<gene>
    <name evidence="3" type="ORF">GM668_29645</name>
</gene>
<accession>A0A6L6Q8Y9</accession>
<dbReference type="NCBIfam" id="NF038131">
    <property type="entry name" value="choice_anch_K"/>
    <property type="match status" value="1"/>
</dbReference>
<dbReference type="InterPro" id="IPR013424">
    <property type="entry name" value="Ice-binding_C"/>
</dbReference>
<evidence type="ECO:0000256" key="1">
    <source>
        <dbReference type="SAM" id="Phobius"/>
    </source>
</evidence>
<dbReference type="AlphaFoldDB" id="A0A6L6Q8Y9"/>
<feature type="transmembrane region" description="Helical" evidence="1">
    <location>
        <begin position="381"/>
        <end position="403"/>
    </location>
</feature>
<name>A0A6L6Q8Y9_9BURK</name>
<dbReference type="Proteomes" id="UP000484015">
    <property type="component" value="Unassembled WGS sequence"/>
</dbReference>
<evidence type="ECO:0000313" key="4">
    <source>
        <dbReference type="Proteomes" id="UP000484015"/>
    </source>
</evidence>
<organism evidence="3 4">
    <name type="scientific">Pseudoduganella ginsengisoli</name>
    <dbReference type="NCBI Taxonomy" id="1462440"/>
    <lineage>
        <taxon>Bacteria</taxon>
        <taxon>Pseudomonadati</taxon>
        <taxon>Pseudomonadota</taxon>
        <taxon>Betaproteobacteria</taxon>
        <taxon>Burkholderiales</taxon>
        <taxon>Oxalobacteraceae</taxon>
        <taxon>Telluria group</taxon>
        <taxon>Pseudoduganella</taxon>
    </lineage>
</organism>
<reference evidence="3 4" key="1">
    <citation type="submission" date="2019-11" db="EMBL/GenBank/DDBJ databases">
        <title>Type strains purchased from KCTC, JCM and DSMZ.</title>
        <authorList>
            <person name="Lu H."/>
        </authorList>
    </citation>
    <scope>NUCLEOTIDE SEQUENCE [LARGE SCALE GENOMIC DNA]</scope>
    <source>
        <strain evidence="3 4">KCTC 42409</strain>
    </source>
</reference>
<feature type="signal peptide" evidence="2">
    <location>
        <begin position="1"/>
        <end position="21"/>
    </location>
</feature>
<keyword evidence="1" id="KW-1133">Transmembrane helix</keyword>
<sequence>MKFRYLACIMLAHCATQYVQAAAFAVSADGSAVVRLHDKGTVAASELKTDMLTKDWTAAAGSGGSMAITNYDAQFKDAKGGAEMRALYDNGGALGSGKSLEWVQIVTTNAPLGGATSPHLDNQGKPAEPFYTFTAQNRDPALPAEKLNFYDFPKRNISRLDTVDSVDWDAKLFPVIRGADKALTVKDGVTWGWTMKKATVGDVSGKFGNPAPATAVVSGVGTNNFAWGTGEPSSLTFAGNEFHTKPDTEFTLGRLTFHNGTIAIATGADSVDLTMSINLTNVPEKNFDLKSHMTIVNTPNTSDPIASADTVAIDGFHFTFNVLEGQTASVDVMAKLTTGLHALPTGAVESGAAMFDPSPYDPDPLFSLVLTGLTNPSAGGFITAVPEPASVLIMATGLLLLTLHRRRRTQ</sequence>
<comment type="caution">
    <text evidence="3">The sequence shown here is derived from an EMBL/GenBank/DDBJ whole genome shotgun (WGS) entry which is preliminary data.</text>
</comment>